<dbReference type="Proteomes" id="UP000473525">
    <property type="component" value="Unassembled WGS sequence"/>
</dbReference>
<feature type="transmembrane region" description="Helical" evidence="1">
    <location>
        <begin position="53"/>
        <end position="71"/>
    </location>
</feature>
<dbReference type="RefSeq" id="WP_181644857.1">
    <property type="nucleotide sequence ID" value="NZ_WSEK01000004.1"/>
</dbReference>
<proteinExistence type="predicted"/>
<organism evidence="2 3">
    <name type="scientific">Nocardioides agri</name>
    <dbReference type="NCBI Taxonomy" id="2682843"/>
    <lineage>
        <taxon>Bacteria</taxon>
        <taxon>Bacillati</taxon>
        <taxon>Actinomycetota</taxon>
        <taxon>Actinomycetes</taxon>
        <taxon>Propionibacteriales</taxon>
        <taxon>Nocardioidaceae</taxon>
        <taxon>Nocardioides</taxon>
    </lineage>
</organism>
<dbReference type="Pfam" id="PF12277">
    <property type="entry name" value="DUF3618"/>
    <property type="match status" value="1"/>
</dbReference>
<sequence>MSGTGNDVDAIQADVERTREELAETVDLLAAKLDVKARVRDQVTTADGRPTPAVLAVAGALAGLVALVVVLKIRRR</sequence>
<evidence type="ECO:0000313" key="2">
    <source>
        <dbReference type="EMBL" id="MVQ48132.1"/>
    </source>
</evidence>
<dbReference type="EMBL" id="WSEK01000004">
    <property type="protein sequence ID" value="MVQ48132.1"/>
    <property type="molecule type" value="Genomic_DNA"/>
</dbReference>
<dbReference type="AlphaFoldDB" id="A0A6L6XMP8"/>
<accession>A0A6L6XMP8</accession>
<keyword evidence="1" id="KW-1133">Transmembrane helix</keyword>
<name>A0A6L6XMP8_9ACTN</name>
<keyword evidence="3" id="KW-1185">Reference proteome</keyword>
<keyword evidence="1" id="KW-0472">Membrane</keyword>
<keyword evidence="1" id="KW-0812">Transmembrane</keyword>
<gene>
    <name evidence="2" type="ORF">GON03_02990</name>
</gene>
<comment type="caution">
    <text evidence="2">The sequence shown here is derived from an EMBL/GenBank/DDBJ whole genome shotgun (WGS) entry which is preliminary data.</text>
</comment>
<evidence type="ECO:0000313" key="3">
    <source>
        <dbReference type="Proteomes" id="UP000473525"/>
    </source>
</evidence>
<dbReference type="InterPro" id="IPR022062">
    <property type="entry name" value="DUF3618"/>
</dbReference>
<reference evidence="2 3" key="1">
    <citation type="submission" date="2019-12" db="EMBL/GenBank/DDBJ databases">
        <authorList>
            <person name="Huq M.A."/>
        </authorList>
    </citation>
    <scope>NUCLEOTIDE SEQUENCE [LARGE SCALE GENOMIC DNA]</scope>
    <source>
        <strain evidence="2 3">MAH-18</strain>
    </source>
</reference>
<evidence type="ECO:0000256" key="1">
    <source>
        <dbReference type="SAM" id="Phobius"/>
    </source>
</evidence>
<protein>
    <submittedName>
        <fullName evidence="2">DUF3618 domain-containing protein</fullName>
    </submittedName>
</protein>